<dbReference type="UniPathway" id="UPA00034">
    <property type="reaction ID" value="UER00025"/>
</dbReference>
<protein>
    <recommendedName>
        <fullName evidence="3 8">Diaminopimelate epimerase</fullName>
        <shortName evidence="8">DAP epimerase</shortName>
        <ecNumber evidence="3 8">5.1.1.7</ecNumber>
    </recommendedName>
    <alternativeName>
        <fullName evidence="8">PLP-independent amino acid racemase</fullName>
    </alternativeName>
</protein>
<dbReference type="InterPro" id="IPR001653">
    <property type="entry name" value="DAP_epimerase_DapF"/>
</dbReference>
<comment type="subcellular location">
    <subcellularLocation>
        <location evidence="8">Cytoplasm</location>
    </subcellularLocation>
</comment>
<feature type="active site" description="Proton donor" evidence="8">
    <location>
        <position position="77"/>
    </location>
</feature>
<dbReference type="Pfam" id="PF01678">
    <property type="entry name" value="DAP_epimerase"/>
    <property type="match status" value="2"/>
</dbReference>
<evidence type="ECO:0000313" key="10">
    <source>
        <dbReference type="EMBL" id="PNC18175.1"/>
    </source>
</evidence>
<dbReference type="SUPFAM" id="SSF54506">
    <property type="entry name" value="Diaminopimelate epimerase-like"/>
    <property type="match status" value="2"/>
</dbReference>
<evidence type="ECO:0000256" key="9">
    <source>
        <dbReference type="PROSITE-ProRule" id="PRU10125"/>
    </source>
</evidence>
<keyword evidence="8" id="KW-0963">Cytoplasm</keyword>
<accession>A0A2N8HE02</accession>
<dbReference type="PANTHER" id="PTHR31689:SF0">
    <property type="entry name" value="DIAMINOPIMELATE EPIMERASE"/>
    <property type="match status" value="1"/>
</dbReference>
<sequence>MLLHFYKMTGAGNDFIMVDNRDLGLSSVLDKETIEALCDRRFGIGADGLIAVEPSQGKGGAVRMRYYNADGGEAEMCGNGARCFGNFAAALLRHDKSAPLPFETMAGIVTASFEKNGHITVNLTDPHSLQLFALNADPTVGADVHFLNTGVPHAVAFLDKLDGLDIPRLGAYLRYHDAFSPKGTNANFARILSPGHIAIRTYERGVENETLACGTGMTASALLHAVLTDAPSPIQVDVAGGDTLEVGFRRMGDHFTHVTLTGPADLVFTGDIEL</sequence>
<dbReference type="GO" id="GO:0009089">
    <property type="term" value="P:lysine biosynthetic process via diaminopimelate"/>
    <property type="evidence" value="ECO:0007669"/>
    <property type="project" value="UniProtKB-UniRule"/>
</dbReference>
<evidence type="ECO:0000313" key="11">
    <source>
        <dbReference type="Proteomes" id="UP000236000"/>
    </source>
</evidence>
<comment type="similarity">
    <text evidence="2 8">Belongs to the diaminopimelate epimerase family.</text>
</comment>
<dbReference type="PANTHER" id="PTHR31689">
    <property type="entry name" value="DIAMINOPIMELATE EPIMERASE, CHLOROPLASTIC"/>
    <property type="match status" value="1"/>
</dbReference>
<dbReference type="OrthoDB" id="9805408at2"/>
<evidence type="ECO:0000256" key="6">
    <source>
        <dbReference type="ARBA" id="ARBA00023235"/>
    </source>
</evidence>
<dbReference type="NCBIfam" id="TIGR00652">
    <property type="entry name" value="DapF"/>
    <property type="match status" value="1"/>
</dbReference>
<comment type="catalytic activity">
    <reaction evidence="7 8">
        <text>(2S,6S)-2,6-diaminopimelate = meso-2,6-diaminopimelate</text>
        <dbReference type="Rhea" id="RHEA:15393"/>
        <dbReference type="ChEBI" id="CHEBI:57609"/>
        <dbReference type="ChEBI" id="CHEBI:57791"/>
        <dbReference type="EC" id="5.1.1.7"/>
    </reaction>
</comment>
<dbReference type="GO" id="GO:0008837">
    <property type="term" value="F:diaminopimelate epimerase activity"/>
    <property type="evidence" value="ECO:0007669"/>
    <property type="project" value="UniProtKB-UniRule"/>
</dbReference>
<proteinExistence type="inferred from homology"/>
<dbReference type="Proteomes" id="UP000236000">
    <property type="component" value="Unassembled WGS sequence"/>
</dbReference>
<dbReference type="Gene3D" id="3.10.310.10">
    <property type="entry name" value="Diaminopimelate Epimerase, Chain A, domain 1"/>
    <property type="match status" value="2"/>
</dbReference>
<comment type="subunit">
    <text evidence="8">Homodimer.</text>
</comment>
<dbReference type="HAMAP" id="MF_00197">
    <property type="entry name" value="DAP_epimerase"/>
    <property type="match status" value="1"/>
</dbReference>
<keyword evidence="6 8" id="KW-0413">Isomerase</keyword>
<keyword evidence="4 8" id="KW-0028">Amino-acid biosynthesis</keyword>
<feature type="binding site" evidence="8">
    <location>
        <position position="13"/>
    </location>
    <ligand>
        <name>substrate</name>
    </ligand>
</feature>
<evidence type="ECO:0000256" key="8">
    <source>
        <dbReference type="HAMAP-Rule" id="MF_00197"/>
    </source>
</evidence>
<comment type="function">
    <text evidence="8">Catalyzes the stereoinversion of LL-2,6-diaminopimelate (L,L-DAP) to meso-diaminopimelate (meso-DAP), a precursor of L-lysine and an essential component of the bacterial peptidoglycan.</text>
</comment>
<feature type="binding site" evidence="8">
    <location>
        <begin position="78"/>
        <end position="79"/>
    </location>
    <ligand>
        <name>substrate</name>
    </ligand>
</feature>
<comment type="caution">
    <text evidence="10">The sequence shown here is derived from an EMBL/GenBank/DDBJ whole genome shotgun (WGS) entry which is preliminary data.</text>
</comment>
<evidence type="ECO:0000256" key="7">
    <source>
        <dbReference type="ARBA" id="ARBA00051712"/>
    </source>
</evidence>
<gene>
    <name evidence="8" type="primary">dapF</name>
    <name evidence="10" type="ORF">CXU22_05950</name>
</gene>
<dbReference type="InterPro" id="IPR018510">
    <property type="entry name" value="DAP_epimerase_AS"/>
</dbReference>
<dbReference type="AlphaFoldDB" id="A0A2N8HE02"/>
<evidence type="ECO:0000256" key="3">
    <source>
        <dbReference type="ARBA" id="ARBA00013080"/>
    </source>
</evidence>
<reference evidence="10 11" key="1">
    <citation type="journal article" date="2017" name="BMC Genomics">
        <title>Genome sequencing of 39 Akkermansia muciniphila isolates reveals its population structure, genomic and functional diverisity, and global distribution in mammalian gut microbiotas.</title>
        <authorList>
            <person name="Guo X."/>
            <person name="Li S."/>
            <person name="Zhang J."/>
            <person name="Wu F."/>
            <person name="Li X."/>
            <person name="Wu D."/>
            <person name="Zhang M."/>
            <person name="Ou Z."/>
            <person name="Jie Z."/>
            <person name="Yan Q."/>
            <person name="Li P."/>
            <person name="Yi J."/>
            <person name="Peng Y."/>
        </authorList>
    </citation>
    <scope>NUCLEOTIDE SEQUENCE [LARGE SCALE GENOMIC DNA]</scope>
    <source>
        <strain evidence="10 11">GP24</strain>
    </source>
</reference>
<dbReference type="EMBL" id="PJKA01000010">
    <property type="protein sequence ID" value="PNC18175.1"/>
    <property type="molecule type" value="Genomic_DNA"/>
</dbReference>
<dbReference type="EC" id="5.1.1.7" evidence="3 8"/>
<feature type="site" description="Could be important to modulate the pK values of the two catalytic cysteine residues" evidence="8">
    <location>
        <position position="203"/>
    </location>
</feature>
<evidence type="ECO:0000256" key="1">
    <source>
        <dbReference type="ARBA" id="ARBA00005196"/>
    </source>
</evidence>
<dbReference type="PROSITE" id="PS01326">
    <property type="entry name" value="DAP_EPIMERASE"/>
    <property type="match status" value="1"/>
</dbReference>
<feature type="active site" description="Proton acceptor" evidence="8">
    <location>
        <position position="213"/>
    </location>
</feature>
<evidence type="ECO:0000256" key="2">
    <source>
        <dbReference type="ARBA" id="ARBA00010219"/>
    </source>
</evidence>
<feature type="binding site" evidence="8">
    <location>
        <position position="68"/>
    </location>
    <ligand>
        <name>substrate</name>
    </ligand>
</feature>
<evidence type="ECO:0000256" key="5">
    <source>
        <dbReference type="ARBA" id="ARBA00023154"/>
    </source>
</evidence>
<feature type="site" description="Could be important to modulate the pK values of the two catalytic cysteine residues" evidence="8">
    <location>
        <position position="153"/>
    </location>
</feature>
<dbReference type="RefSeq" id="WP_102713542.1">
    <property type="nucleotide sequence ID" value="NZ_PJKA01000010.1"/>
</dbReference>
<feature type="binding site" evidence="8">
    <location>
        <begin position="214"/>
        <end position="215"/>
    </location>
    <ligand>
        <name>substrate</name>
    </ligand>
</feature>
<comment type="pathway">
    <text evidence="1 8">Amino-acid biosynthesis; L-lysine biosynthesis via DAP pathway; DL-2,6-diaminopimelate from LL-2,6-diaminopimelate: step 1/1.</text>
</comment>
<organism evidence="10 11">
    <name type="scientific">Akkermansia muciniphila</name>
    <dbReference type="NCBI Taxonomy" id="239935"/>
    <lineage>
        <taxon>Bacteria</taxon>
        <taxon>Pseudomonadati</taxon>
        <taxon>Verrucomicrobiota</taxon>
        <taxon>Verrucomicrobiia</taxon>
        <taxon>Verrucomicrobiales</taxon>
        <taxon>Akkermansiaceae</taxon>
        <taxon>Akkermansia</taxon>
    </lineage>
</organism>
<feature type="binding site" evidence="8">
    <location>
        <position position="185"/>
    </location>
    <ligand>
        <name>substrate</name>
    </ligand>
</feature>
<dbReference type="GO" id="GO:0005829">
    <property type="term" value="C:cytosol"/>
    <property type="evidence" value="ECO:0007669"/>
    <property type="project" value="TreeGrafter"/>
</dbReference>
<feature type="active site" evidence="9">
    <location>
        <position position="77"/>
    </location>
</feature>
<feature type="binding site" evidence="8">
    <location>
        <begin position="203"/>
        <end position="204"/>
    </location>
    <ligand>
        <name>substrate</name>
    </ligand>
</feature>
<comment type="caution">
    <text evidence="8">Lacks conserved residue(s) required for the propagation of feature annotation.</text>
</comment>
<keyword evidence="5 8" id="KW-0457">Lysine biosynthesis</keyword>
<name>A0A2N8HE02_9BACT</name>
<evidence type="ECO:0000256" key="4">
    <source>
        <dbReference type="ARBA" id="ARBA00022605"/>
    </source>
</evidence>